<reference evidence="1 2" key="1">
    <citation type="journal article" date="2016" name="Mol. Biol. Evol.">
        <title>Comparative Genomics of Early-Diverging Mushroom-Forming Fungi Provides Insights into the Origins of Lignocellulose Decay Capabilities.</title>
        <authorList>
            <person name="Nagy L.G."/>
            <person name="Riley R."/>
            <person name="Tritt A."/>
            <person name="Adam C."/>
            <person name="Daum C."/>
            <person name="Floudas D."/>
            <person name="Sun H."/>
            <person name="Yadav J.S."/>
            <person name="Pangilinan J."/>
            <person name="Larsson K.H."/>
            <person name="Matsuura K."/>
            <person name="Barry K."/>
            <person name="Labutti K."/>
            <person name="Kuo R."/>
            <person name="Ohm R.A."/>
            <person name="Bhattacharya S.S."/>
            <person name="Shirouzu T."/>
            <person name="Yoshinaga Y."/>
            <person name="Martin F.M."/>
            <person name="Grigoriev I.V."/>
            <person name="Hibbett D.S."/>
        </authorList>
    </citation>
    <scope>NUCLEOTIDE SEQUENCE [LARGE SCALE GENOMIC DNA]</scope>
    <source>
        <strain evidence="1 2">CBS 109695</strain>
    </source>
</reference>
<keyword evidence="2" id="KW-1185">Reference proteome</keyword>
<name>A0A166HWW1_9AGAM</name>
<dbReference type="Proteomes" id="UP000076532">
    <property type="component" value="Unassembled WGS sequence"/>
</dbReference>
<sequence length="270" mass="30148">MSHQGPRHSYRQELHNYLQAIYRNSNVLEIPAQPVSGGVWRADVFIYGNLVAQATAMSAADAREEAAARALLQHRGCYYLLRDKGTGKRMDGAVKNESTEMPVMITIIFSKSFEAAKGGVAVVQWLHPLGVTLRLTSYKMLRPETYGRFQQASECAVGIHLIRTGSVSTTQWPFTFGPPSGYRSHIRCFGLASAMVISGFGLSLHYVPVNIELQGARVDWSPTLNGRWGVAMVVAHFRLGKFAGSWYSHQQANVNRFWRPSHRSTKARFC</sequence>
<proteinExistence type="predicted"/>
<organism evidence="1 2">
    <name type="scientific">Athelia psychrophila</name>
    <dbReference type="NCBI Taxonomy" id="1759441"/>
    <lineage>
        <taxon>Eukaryota</taxon>
        <taxon>Fungi</taxon>
        <taxon>Dikarya</taxon>
        <taxon>Basidiomycota</taxon>
        <taxon>Agaricomycotina</taxon>
        <taxon>Agaricomycetes</taxon>
        <taxon>Agaricomycetidae</taxon>
        <taxon>Atheliales</taxon>
        <taxon>Atheliaceae</taxon>
        <taxon>Athelia</taxon>
    </lineage>
</organism>
<dbReference type="AlphaFoldDB" id="A0A166HWW1"/>
<protein>
    <submittedName>
        <fullName evidence="1">Uncharacterized protein</fullName>
    </submittedName>
</protein>
<gene>
    <name evidence="1" type="ORF">FIBSPDRAFT_1025556</name>
</gene>
<evidence type="ECO:0000313" key="1">
    <source>
        <dbReference type="EMBL" id="KZP19326.1"/>
    </source>
</evidence>
<dbReference type="EMBL" id="KV417565">
    <property type="protein sequence ID" value="KZP19326.1"/>
    <property type="molecule type" value="Genomic_DNA"/>
</dbReference>
<evidence type="ECO:0000313" key="2">
    <source>
        <dbReference type="Proteomes" id="UP000076532"/>
    </source>
</evidence>
<accession>A0A166HWW1</accession>